<dbReference type="WBParaSite" id="SPAL_0001190600.1">
    <property type="protein sequence ID" value="SPAL_0001190600.1"/>
    <property type="gene ID" value="SPAL_0001190600"/>
</dbReference>
<reference evidence="2" key="1">
    <citation type="submission" date="2017-02" db="UniProtKB">
        <authorList>
            <consortium name="WormBaseParasite"/>
        </authorList>
    </citation>
    <scope>IDENTIFICATION</scope>
</reference>
<organism evidence="1 2">
    <name type="scientific">Strongyloides papillosus</name>
    <name type="common">Intestinal threadworm</name>
    <dbReference type="NCBI Taxonomy" id="174720"/>
    <lineage>
        <taxon>Eukaryota</taxon>
        <taxon>Metazoa</taxon>
        <taxon>Ecdysozoa</taxon>
        <taxon>Nematoda</taxon>
        <taxon>Chromadorea</taxon>
        <taxon>Rhabditida</taxon>
        <taxon>Tylenchina</taxon>
        <taxon>Panagrolaimomorpha</taxon>
        <taxon>Strongyloidoidea</taxon>
        <taxon>Strongyloididae</taxon>
        <taxon>Strongyloides</taxon>
    </lineage>
</organism>
<sequence>MLVQCQYCSEKHLHDHIILHIRESHVEKGSVELKNLKCPITECTRNILNNERKYMNITDLLKHFNRNHFQQSKKNKCIEKCSNLNECNIDNNVLINSVIVEENNHQEILKEGEEDSKKSETVDSLLLDFVSNNHASDKLYYNVFDLFQKILQILGDENSLEILNNTKFKNIIKNKNNYVHEKSLLSNCANEKINIPKNKKRRLNNEEEVNSRMKYILKRKKYNIYHIDLNEDIRNYVNKFSKIIDKNSKYLKVVLFFDDICVNNLCTGHTKNGNISHSAYRIIHNNDTENTSTQMSQIVHYRTYALCMTNIAKSDKYESYINFVLSQFENRSIRLFDGSEIILKIHCIIGDHPLMQSIFKHIQNYRSVGRINACRACTLLPNEYESHMTCSMTRSFLKNILPSEIAI</sequence>
<protein>
    <submittedName>
        <fullName evidence="2">C2H2-type domain-containing protein</fullName>
    </submittedName>
</protein>
<dbReference type="Proteomes" id="UP000046392">
    <property type="component" value="Unplaced"/>
</dbReference>
<evidence type="ECO:0000313" key="2">
    <source>
        <dbReference type="WBParaSite" id="SPAL_0001190600.1"/>
    </source>
</evidence>
<name>A0A0N5C1N3_STREA</name>
<evidence type="ECO:0000313" key="1">
    <source>
        <dbReference type="Proteomes" id="UP000046392"/>
    </source>
</evidence>
<proteinExistence type="predicted"/>
<accession>A0A0N5C1N3</accession>
<keyword evidence="1" id="KW-1185">Reference proteome</keyword>
<dbReference type="AlphaFoldDB" id="A0A0N5C1N3"/>